<dbReference type="EMBL" id="JASXSV010000029">
    <property type="protein sequence ID" value="MDP0590060.1"/>
    <property type="molecule type" value="Genomic_DNA"/>
</dbReference>
<reference evidence="1 2" key="1">
    <citation type="journal article" date="2023" name="bioRxiv">
        <title>An intranuclear bacterial parasite of deep-sea mussels expresses apoptosis inhibitors acquired from its host.</title>
        <authorList>
            <person name="Gonzalez Porras M.A."/>
            <person name="Assie A."/>
            <person name="Tietjen M."/>
            <person name="Violette M."/>
            <person name="Kleiner M."/>
            <person name="Gruber-Vodicka H."/>
            <person name="Dubilier N."/>
            <person name="Leisch N."/>
        </authorList>
    </citation>
    <scope>NUCLEOTIDE SEQUENCE [LARGE SCALE GENOMIC DNA]</scope>
    <source>
        <strain evidence="1">IAP13</strain>
    </source>
</reference>
<proteinExistence type="predicted"/>
<evidence type="ECO:0000313" key="2">
    <source>
        <dbReference type="Proteomes" id="UP001178148"/>
    </source>
</evidence>
<evidence type="ECO:0000313" key="1">
    <source>
        <dbReference type="EMBL" id="MDP0590060.1"/>
    </source>
</evidence>
<accession>A0AA90NVH3</accession>
<dbReference type="Proteomes" id="UP001178148">
    <property type="component" value="Unassembled WGS sequence"/>
</dbReference>
<protein>
    <recommendedName>
        <fullName evidence="3">Transposase InsH N-terminal domain-containing protein</fullName>
    </recommendedName>
</protein>
<gene>
    <name evidence="1" type="ORF">QS748_13085</name>
</gene>
<keyword evidence="2" id="KW-1185">Reference proteome</keyword>
<dbReference type="AlphaFoldDB" id="A0AA90NVH3"/>
<dbReference type="PANTHER" id="PTHR35604">
    <property type="entry name" value="TRANSPOSASE INSH FOR INSERTION SEQUENCE ELEMENT IS5A-RELATED"/>
    <property type="match status" value="1"/>
</dbReference>
<organism evidence="1 2">
    <name type="scientific">Candidatus Endonucleibacter bathymodioli</name>
    <dbReference type="NCBI Taxonomy" id="539814"/>
    <lineage>
        <taxon>Bacteria</taxon>
        <taxon>Pseudomonadati</taxon>
        <taxon>Pseudomonadota</taxon>
        <taxon>Gammaproteobacteria</taxon>
        <taxon>Oceanospirillales</taxon>
        <taxon>Endozoicomonadaceae</taxon>
        <taxon>Candidatus Endonucleibacter</taxon>
    </lineage>
</organism>
<name>A0AA90NVH3_9GAMM</name>
<evidence type="ECO:0008006" key="3">
    <source>
        <dbReference type="Google" id="ProtNLM"/>
    </source>
</evidence>
<dbReference type="PANTHER" id="PTHR35604:SF2">
    <property type="entry name" value="TRANSPOSASE INSH FOR INSERTION SEQUENCE ELEMENT IS5A-RELATED"/>
    <property type="match status" value="1"/>
</dbReference>
<comment type="caution">
    <text evidence="1">The sequence shown here is derived from an EMBL/GenBank/DDBJ whole genome shotgun (WGS) entry which is preliminary data.</text>
</comment>
<sequence>MLVQRFPDETTILKFRHLLEHNQLTDKLCAAVSEHLKIHGLALSKGTMVDATLISASSSTKNAEGKRILKCTRHVNEISGTLA</sequence>